<keyword evidence="2" id="KW-1185">Reference proteome</keyword>
<dbReference type="AlphaFoldDB" id="A0A8J3R406"/>
<organism evidence="1 2">
    <name type="scientific">Rugosimonospora africana</name>
    <dbReference type="NCBI Taxonomy" id="556532"/>
    <lineage>
        <taxon>Bacteria</taxon>
        <taxon>Bacillati</taxon>
        <taxon>Actinomycetota</taxon>
        <taxon>Actinomycetes</taxon>
        <taxon>Micromonosporales</taxon>
        <taxon>Micromonosporaceae</taxon>
        <taxon>Rugosimonospora</taxon>
    </lineage>
</organism>
<comment type="caution">
    <text evidence="1">The sequence shown here is derived from an EMBL/GenBank/DDBJ whole genome shotgun (WGS) entry which is preliminary data.</text>
</comment>
<proteinExistence type="predicted"/>
<evidence type="ECO:0000313" key="2">
    <source>
        <dbReference type="Proteomes" id="UP000642748"/>
    </source>
</evidence>
<accession>A0A8J3R406</accession>
<gene>
    <name evidence="1" type="ORF">Raf01_96440</name>
</gene>
<name>A0A8J3R406_9ACTN</name>
<dbReference type="Proteomes" id="UP000642748">
    <property type="component" value="Unassembled WGS sequence"/>
</dbReference>
<sequence length="75" mass="7926">MSRAANQDGAAGEQDDALFAVCAARYLETDAPWFFGREELTGMLLARPAERASGSDALVVLGADSGQVRACHSRP</sequence>
<protein>
    <submittedName>
        <fullName evidence="1">Uncharacterized protein</fullName>
    </submittedName>
</protein>
<reference evidence="1" key="1">
    <citation type="submission" date="2021-01" db="EMBL/GenBank/DDBJ databases">
        <title>Whole genome shotgun sequence of Rugosimonospora africana NBRC 104875.</title>
        <authorList>
            <person name="Komaki H."/>
            <person name="Tamura T."/>
        </authorList>
    </citation>
    <scope>NUCLEOTIDE SEQUENCE</scope>
    <source>
        <strain evidence="1">NBRC 104875</strain>
    </source>
</reference>
<dbReference type="RefSeq" id="WP_203924850.1">
    <property type="nucleotide sequence ID" value="NZ_BONZ01000133.1"/>
</dbReference>
<dbReference type="EMBL" id="BONZ01000133">
    <property type="protein sequence ID" value="GIH21472.1"/>
    <property type="molecule type" value="Genomic_DNA"/>
</dbReference>
<evidence type="ECO:0000313" key="1">
    <source>
        <dbReference type="EMBL" id="GIH21472.1"/>
    </source>
</evidence>